<organism evidence="1 2">
    <name type="scientific">Brassica cretica</name>
    <name type="common">Mustard</name>
    <dbReference type="NCBI Taxonomy" id="69181"/>
    <lineage>
        <taxon>Eukaryota</taxon>
        <taxon>Viridiplantae</taxon>
        <taxon>Streptophyta</taxon>
        <taxon>Embryophyta</taxon>
        <taxon>Tracheophyta</taxon>
        <taxon>Spermatophyta</taxon>
        <taxon>Magnoliopsida</taxon>
        <taxon>eudicotyledons</taxon>
        <taxon>Gunneridae</taxon>
        <taxon>Pentapetalae</taxon>
        <taxon>rosids</taxon>
        <taxon>malvids</taxon>
        <taxon>Brassicales</taxon>
        <taxon>Brassicaceae</taxon>
        <taxon>Brassiceae</taxon>
        <taxon>Brassica</taxon>
    </lineage>
</organism>
<evidence type="ECO:0000313" key="2">
    <source>
        <dbReference type="Proteomes" id="UP000712600"/>
    </source>
</evidence>
<comment type="caution">
    <text evidence="1">The sequence shown here is derived from an EMBL/GenBank/DDBJ whole genome shotgun (WGS) entry which is preliminary data.</text>
</comment>
<accession>A0A8S9Q9P4</accession>
<evidence type="ECO:0000313" key="1">
    <source>
        <dbReference type="EMBL" id="KAF3536563.1"/>
    </source>
</evidence>
<dbReference type="AlphaFoldDB" id="A0A8S9Q9P4"/>
<dbReference type="Proteomes" id="UP000712600">
    <property type="component" value="Unassembled WGS sequence"/>
</dbReference>
<dbReference type="EMBL" id="QGKX02001290">
    <property type="protein sequence ID" value="KAF3536563.1"/>
    <property type="molecule type" value="Genomic_DNA"/>
</dbReference>
<proteinExistence type="predicted"/>
<protein>
    <submittedName>
        <fullName evidence="1">Uncharacterized protein</fullName>
    </submittedName>
</protein>
<sequence>MSQWALLPFPLAKGRDRVLVVMVAVRWSCWDSQSVSLFSFHEYATKDNKRKQEVSKAINQ</sequence>
<gene>
    <name evidence="1" type="ORF">F2Q69_00022885</name>
</gene>
<name>A0A8S9Q9P4_BRACR</name>
<reference evidence="1" key="1">
    <citation type="submission" date="2019-12" db="EMBL/GenBank/DDBJ databases">
        <title>Genome sequencing and annotation of Brassica cretica.</title>
        <authorList>
            <person name="Studholme D.J."/>
            <person name="Sarris P."/>
        </authorList>
    </citation>
    <scope>NUCLEOTIDE SEQUENCE</scope>
    <source>
        <strain evidence="1">PFS-109/04</strain>
        <tissue evidence="1">Leaf</tissue>
    </source>
</reference>